<gene>
    <name evidence="1" type="ORF">SAMN05421748_126127</name>
</gene>
<dbReference type="InterPro" id="IPR037883">
    <property type="entry name" value="Knr4/Smi1-like_sf"/>
</dbReference>
<name>A0A285JVP0_9ACTN</name>
<evidence type="ECO:0000313" key="2">
    <source>
        <dbReference type="Proteomes" id="UP000219612"/>
    </source>
</evidence>
<dbReference type="RefSeq" id="WP_097327097.1">
    <property type="nucleotide sequence ID" value="NZ_OBDY01000026.1"/>
</dbReference>
<dbReference type="EMBL" id="OBDY01000026">
    <property type="protein sequence ID" value="SNY64394.1"/>
    <property type="molecule type" value="Genomic_DNA"/>
</dbReference>
<proteinExistence type="predicted"/>
<reference evidence="1 2" key="1">
    <citation type="submission" date="2017-09" db="EMBL/GenBank/DDBJ databases">
        <authorList>
            <person name="Ehlers B."/>
            <person name="Leendertz F.H."/>
        </authorList>
    </citation>
    <scope>NUCLEOTIDE SEQUENCE [LARGE SCALE GENOMIC DNA]</scope>
    <source>
        <strain evidence="1 2">CGMCC 4.6857</strain>
    </source>
</reference>
<dbReference type="OrthoDB" id="5194068at2"/>
<dbReference type="AlphaFoldDB" id="A0A285JVP0"/>
<sequence length="146" mass="16267">MVLVDWRDLVRATDAYLAQPGVPAEQLDACESLTLELRKLYEVSDGFLEQDGQRFFLWPLADLISRNEREWQDALPARRELVAIGDDGTGARICVPRDGNSGVFLWDPVSAAPHWLANDLGDFWVGWTQRRLTTIVPGSPGTSLSA</sequence>
<keyword evidence="2" id="KW-1185">Reference proteome</keyword>
<evidence type="ECO:0000313" key="1">
    <source>
        <dbReference type="EMBL" id="SNY64394.1"/>
    </source>
</evidence>
<organism evidence="1 2">
    <name type="scientific">Paractinoplanes atraurantiacus</name>
    <dbReference type="NCBI Taxonomy" id="1036182"/>
    <lineage>
        <taxon>Bacteria</taxon>
        <taxon>Bacillati</taxon>
        <taxon>Actinomycetota</taxon>
        <taxon>Actinomycetes</taxon>
        <taxon>Micromonosporales</taxon>
        <taxon>Micromonosporaceae</taxon>
        <taxon>Paractinoplanes</taxon>
    </lineage>
</organism>
<dbReference type="Gene3D" id="3.40.1580.10">
    <property type="entry name" value="SMI1/KNR4-like"/>
    <property type="match status" value="1"/>
</dbReference>
<dbReference type="Proteomes" id="UP000219612">
    <property type="component" value="Unassembled WGS sequence"/>
</dbReference>
<accession>A0A285JVP0</accession>
<dbReference type="SUPFAM" id="SSF160631">
    <property type="entry name" value="SMI1/KNR4-like"/>
    <property type="match status" value="1"/>
</dbReference>
<evidence type="ECO:0008006" key="3">
    <source>
        <dbReference type="Google" id="ProtNLM"/>
    </source>
</evidence>
<protein>
    <recommendedName>
        <fullName evidence="3">SMI1-KNR4 cell-wall</fullName>
    </recommendedName>
</protein>